<feature type="domain" description="SSD" evidence="10">
    <location>
        <begin position="183"/>
        <end position="347"/>
    </location>
</feature>
<dbReference type="PROSITE" id="PS00318">
    <property type="entry name" value="HMG_COA_REDUCTASE_2"/>
    <property type="match status" value="1"/>
</dbReference>
<evidence type="ECO:0000256" key="2">
    <source>
        <dbReference type="ARBA" id="ARBA00007661"/>
    </source>
</evidence>
<dbReference type="Gene3D" id="3.30.70.420">
    <property type="entry name" value="Hydroxymethylglutaryl-CoA reductase, class I/II, NAD/NADP-binding domain"/>
    <property type="match status" value="1"/>
</dbReference>
<evidence type="ECO:0000256" key="4">
    <source>
        <dbReference type="ARBA" id="ARBA00022824"/>
    </source>
</evidence>
<dbReference type="PROSITE" id="PS00066">
    <property type="entry name" value="HMG_COA_REDUCTASE_1"/>
    <property type="match status" value="1"/>
</dbReference>
<keyword evidence="7 9" id="KW-0560">Oxidoreductase</keyword>
<evidence type="ECO:0000256" key="8">
    <source>
        <dbReference type="ARBA" id="ARBA00023136"/>
    </source>
</evidence>
<protein>
    <recommendedName>
        <fullName evidence="9">3-hydroxy-3-methylglutaryl coenzyme A reductase</fullName>
        <shortName evidence="9">HMG-CoA reductase</shortName>
        <ecNumber evidence="9">1.1.1.34</ecNumber>
    </recommendedName>
</protein>
<dbReference type="Proteomes" id="UP001219525">
    <property type="component" value="Unassembled WGS sequence"/>
</dbReference>
<dbReference type="EC" id="1.1.1.34" evidence="9"/>
<dbReference type="Gene3D" id="1.10.3270.10">
    <property type="entry name" value="HMGR, N-terminal domain"/>
    <property type="match status" value="1"/>
</dbReference>
<feature type="transmembrane region" description="Helical" evidence="9">
    <location>
        <begin position="214"/>
        <end position="234"/>
    </location>
</feature>
<dbReference type="FunFam" id="3.30.70.420:FF:000001">
    <property type="entry name" value="3-hydroxy-3-methylglutaryl coenzyme A reductase"/>
    <property type="match status" value="1"/>
</dbReference>
<keyword evidence="4 9" id="KW-0256">Endoplasmic reticulum</keyword>
<evidence type="ECO:0000259" key="10">
    <source>
        <dbReference type="PROSITE" id="PS50156"/>
    </source>
</evidence>
<accession>A0AAD6UZI7</accession>
<dbReference type="PROSITE" id="PS50156">
    <property type="entry name" value="SSD"/>
    <property type="match status" value="1"/>
</dbReference>
<comment type="pathway">
    <text evidence="9">Metabolic intermediate biosynthesis; (R)-mevalonate biosynthesis; (R)-mevalonate from acetyl-CoA: step 3/3.</text>
</comment>
<feature type="transmembrane region" description="Helical" evidence="9">
    <location>
        <begin position="184"/>
        <end position="202"/>
    </location>
</feature>
<dbReference type="SUPFAM" id="SSF55035">
    <property type="entry name" value="NAD-binding domain of HMG-CoA reductase"/>
    <property type="match status" value="1"/>
</dbReference>
<evidence type="ECO:0000313" key="11">
    <source>
        <dbReference type="EMBL" id="KAJ7198804.1"/>
    </source>
</evidence>
<sequence>MRTILKPLAIHAAYSPIETIVFLSVVGTIAYLHVLNAIKYSAFLAPPAPVRSAFALYTDEWLPVREAAWLRDDNVARLDLQQIVFTGPRLNTQSLDNVTQHIAAAHPGFSHLHTGPDTWTQTIQVHDDFSLRSLPADSWGVAYEVEVPEEAINHMQSGRWVAYALKVLVVRFYELAKKTPTPDILIILSGYILMHFTFFLLISRSRALGSSFSLPVAIISSSVLALLLALPAAMFLHIPMHPVALTEALPFLVCTVGFDKPLRLARAVFTHPRALRPASTPAGEIVLDALSATYYPILRDYILEIAVLVVGASARVAGLSEVCALAALLLALDCLMMCTFLAAILCVMIEVRRLPPSAAPRPSLWSRVLGPKGTLLPPRGSLTYSNIASSGKSGQPITPESPVARLKLLLLVAFLALHVLNLSAPFALSPPPRPVLPAHTTPLDWDILPRLTPPPAAGTSGPRLLLRLRPPVTLRPALARPLGARIDVVLSAWTRLVGDPVLSKGIVGVLAISVLLNAYLIRGVSRAARAGAVRFDREVKDEVKAEEKKEEKEAEQDGWAREVAATSAATLGKATSVAVQPSTPAPISIVHAQTPAPSAGAVPTFSLDDVDRRLRARGRGLRSRTPARRVIVGGDDTPESELSDDVEAEREPRPLAELIALMESTPKMNGLREMTDEEVVLLSQNGKIAAYALEKVLAPAQESKGLERAVRVRRALVSRASLTQTLETSDIPFEKYDYGKVLGACCENVVGYVPLPLGIAGPLSIDGVSFHIPMATAEGTLVASTSRGCKALNAGGGVTTVLTQDAMTRGPAIDFPSIVEAARAKAWIASPAGHATLKAAFESTSRFARLTSIKTAMAGRTLFVRFATATGDAMGMNMISKGTEKALEVMQVEFPEMIVLALSGNYCTDKKPSAINWIEGRGKSVVAEAVVPGRVVKTVLKTTVEALCNLNTKKNLVGSAMAGSIGGFNAHAANILTAIFLATGQDPAQNVESSNCMTLMEPTNDGQDLLITVSMPSIEVGTVGGGTVLTPQGAVLEMLGLRG</sequence>
<feature type="transmembrane region" description="Helical" evidence="9">
    <location>
        <begin position="301"/>
        <end position="318"/>
    </location>
</feature>
<dbReference type="CDD" id="cd00643">
    <property type="entry name" value="HMG-CoA_reductase_classI"/>
    <property type="match status" value="1"/>
</dbReference>
<dbReference type="PRINTS" id="PR00071">
    <property type="entry name" value="HMGCOARDTASE"/>
</dbReference>
<feature type="transmembrane region" description="Helical" evidence="9">
    <location>
        <begin position="12"/>
        <end position="34"/>
    </location>
</feature>
<dbReference type="InterPro" id="IPR000731">
    <property type="entry name" value="SSD"/>
</dbReference>
<comment type="subcellular location">
    <subcellularLocation>
        <location evidence="1 9">Endoplasmic reticulum membrane</location>
        <topology evidence="1 9">Multi-pass membrane protein</topology>
    </subcellularLocation>
</comment>
<name>A0AAD6UZI7_9AGAR</name>
<evidence type="ECO:0000256" key="5">
    <source>
        <dbReference type="ARBA" id="ARBA00022857"/>
    </source>
</evidence>
<dbReference type="InterPro" id="IPR009023">
    <property type="entry name" value="HMG_CoA_Rdtase_NAD(P)-bd_sf"/>
</dbReference>
<dbReference type="EMBL" id="JARJCW010000071">
    <property type="protein sequence ID" value="KAJ7198804.1"/>
    <property type="molecule type" value="Genomic_DNA"/>
</dbReference>
<dbReference type="InterPro" id="IPR004554">
    <property type="entry name" value="HMG_CoA_Rdtase_eu_arc"/>
</dbReference>
<dbReference type="InterPro" id="IPR023076">
    <property type="entry name" value="HMG_CoA_Rdtase_CS"/>
</dbReference>
<dbReference type="SUPFAM" id="SSF56542">
    <property type="entry name" value="Substrate-binding domain of HMG-CoA reductase"/>
    <property type="match status" value="1"/>
</dbReference>
<dbReference type="NCBIfam" id="TIGR00533">
    <property type="entry name" value="HMG_CoA_R_NADP"/>
    <property type="match status" value="1"/>
</dbReference>
<dbReference type="PROSITE" id="PS50065">
    <property type="entry name" value="HMG_COA_REDUCTASE_4"/>
    <property type="match status" value="1"/>
</dbReference>
<dbReference type="GO" id="GO:0004420">
    <property type="term" value="F:hydroxymethylglutaryl-CoA reductase (NADPH) activity"/>
    <property type="evidence" value="ECO:0007669"/>
    <property type="project" value="UniProtKB-EC"/>
</dbReference>
<dbReference type="AlphaFoldDB" id="A0AAD6UZI7"/>
<keyword evidence="12" id="KW-1185">Reference proteome</keyword>
<dbReference type="InterPro" id="IPR002202">
    <property type="entry name" value="HMG_CoA_Rdtase"/>
</dbReference>
<comment type="caution">
    <text evidence="11">The sequence shown here is derived from an EMBL/GenBank/DDBJ whole genome shotgun (WGS) entry which is preliminary data.</text>
</comment>
<comment type="similarity">
    <text evidence="2 9">Belongs to the HMG-CoA reductase family.</text>
</comment>
<dbReference type="Gene3D" id="3.90.770.10">
    <property type="entry name" value="3-hydroxy-3-methylglutaryl-coenzyme A Reductase, Chain A, domain 2"/>
    <property type="match status" value="1"/>
</dbReference>
<dbReference type="InterPro" id="IPR023282">
    <property type="entry name" value="HMG_CoA_Rdtase_N"/>
</dbReference>
<dbReference type="GO" id="GO:0005789">
    <property type="term" value="C:endoplasmic reticulum membrane"/>
    <property type="evidence" value="ECO:0007669"/>
    <property type="project" value="UniProtKB-SubCell"/>
</dbReference>
<evidence type="ECO:0000256" key="9">
    <source>
        <dbReference type="RuleBase" id="RU361219"/>
    </source>
</evidence>
<keyword evidence="5 9" id="KW-0521">NADP</keyword>
<keyword evidence="8 9" id="KW-0472">Membrane</keyword>
<comment type="catalytic activity">
    <reaction evidence="9">
        <text>(R)-mevalonate + 2 NADP(+) + CoA = (3S)-3-hydroxy-3-methylglutaryl-CoA + 2 NADPH + 2 H(+)</text>
        <dbReference type="Rhea" id="RHEA:15989"/>
        <dbReference type="ChEBI" id="CHEBI:15378"/>
        <dbReference type="ChEBI" id="CHEBI:36464"/>
        <dbReference type="ChEBI" id="CHEBI:43074"/>
        <dbReference type="ChEBI" id="CHEBI:57287"/>
        <dbReference type="ChEBI" id="CHEBI:57783"/>
        <dbReference type="ChEBI" id="CHEBI:58349"/>
        <dbReference type="EC" id="1.1.1.34"/>
    </reaction>
</comment>
<dbReference type="FunFam" id="1.10.3270.10:FF:000001">
    <property type="entry name" value="3-hydroxy-3-methylglutaryl coenzyme A reductase"/>
    <property type="match status" value="1"/>
</dbReference>
<reference evidence="11" key="1">
    <citation type="submission" date="2023-03" db="EMBL/GenBank/DDBJ databases">
        <title>Massive genome expansion in bonnet fungi (Mycena s.s.) driven by repeated elements and novel gene families across ecological guilds.</title>
        <authorList>
            <consortium name="Lawrence Berkeley National Laboratory"/>
            <person name="Harder C.B."/>
            <person name="Miyauchi S."/>
            <person name="Viragh M."/>
            <person name="Kuo A."/>
            <person name="Thoen E."/>
            <person name="Andreopoulos B."/>
            <person name="Lu D."/>
            <person name="Skrede I."/>
            <person name="Drula E."/>
            <person name="Henrissat B."/>
            <person name="Morin E."/>
            <person name="Kohler A."/>
            <person name="Barry K."/>
            <person name="LaButti K."/>
            <person name="Morin E."/>
            <person name="Salamov A."/>
            <person name="Lipzen A."/>
            <person name="Mereny Z."/>
            <person name="Hegedus B."/>
            <person name="Baldrian P."/>
            <person name="Stursova M."/>
            <person name="Weitz H."/>
            <person name="Taylor A."/>
            <person name="Grigoriev I.V."/>
            <person name="Nagy L.G."/>
            <person name="Martin F."/>
            <person name="Kauserud H."/>
        </authorList>
    </citation>
    <scope>NUCLEOTIDE SEQUENCE</scope>
    <source>
        <strain evidence="11">9144</strain>
    </source>
</reference>
<organism evidence="11 12">
    <name type="scientific">Mycena pura</name>
    <dbReference type="NCBI Taxonomy" id="153505"/>
    <lineage>
        <taxon>Eukaryota</taxon>
        <taxon>Fungi</taxon>
        <taxon>Dikarya</taxon>
        <taxon>Basidiomycota</taxon>
        <taxon>Agaricomycotina</taxon>
        <taxon>Agaricomycetes</taxon>
        <taxon>Agaricomycetidae</taxon>
        <taxon>Agaricales</taxon>
        <taxon>Marasmiineae</taxon>
        <taxon>Mycenaceae</taxon>
        <taxon>Mycena</taxon>
    </lineage>
</organism>
<feature type="transmembrane region" description="Helical" evidence="9">
    <location>
        <begin position="324"/>
        <end position="349"/>
    </location>
</feature>
<keyword evidence="6 9" id="KW-1133">Transmembrane helix</keyword>
<dbReference type="GO" id="GO:0008299">
    <property type="term" value="P:isoprenoid biosynthetic process"/>
    <property type="evidence" value="ECO:0007669"/>
    <property type="project" value="InterPro"/>
</dbReference>
<proteinExistence type="inferred from homology"/>
<evidence type="ECO:0000256" key="7">
    <source>
        <dbReference type="ARBA" id="ARBA00023002"/>
    </source>
</evidence>
<feature type="non-terminal residue" evidence="11">
    <location>
        <position position="1043"/>
    </location>
</feature>
<dbReference type="GO" id="GO:0015936">
    <property type="term" value="P:coenzyme A metabolic process"/>
    <property type="evidence" value="ECO:0007669"/>
    <property type="project" value="InterPro"/>
</dbReference>
<dbReference type="PANTHER" id="PTHR10572">
    <property type="entry name" value="3-HYDROXY-3-METHYLGLUTARYL-COENZYME A REDUCTASE"/>
    <property type="match status" value="1"/>
</dbReference>
<dbReference type="Pfam" id="PF12349">
    <property type="entry name" value="Sterol-sensing"/>
    <property type="match status" value="1"/>
</dbReference>
<gene>
    <name evidence="11" type="ORF">GGX14DRAFT_699956</name>
</gene>
<evidence type="ECO:0000256" key="3">
    <source>
        <dbReference type="ARBA" id="ARBA00022692"/>
    </source>
</evidence>
<evidence type="ECO:0000256" key="6">
    <source>
        <dbReference type="ARBA" id="ARBA00022989"/>
    </source>
</evidence>
<dbReference type="InterPro" id="IPR053958">
    <property type="entry name" value="HMGCR/SNAP/NPC1-like_SSD"/>
</dbReference>
<dbReference type="InterPro" id="IPR023074">
    <property type="entry name" value="HMG_CoA_Rdtase_cat_sf"/>
</dbReference>
<evidence type="ECO:0000313" key="12">
    <source>
        <dbReference type="Proteomes" id="UP001219525"/>
    </source>
</evidence>
<keyword evidence="3 9" id="KW-0812">Transmembrane</keyword>
<dbReference type="GO" id="GO:0005778">
    <property type="term" value="C:peroxisomal membrane"/>
    <property type="evidence" value="ECO:0007669"/>
    <property type="project" value="TreeGrafter"/>
</dbReference>
<dbReference type="GO" id="GO:0006696">
    <property type="term" value="P:ergosterol biosynthetic process"/>
    <property type="evidence" value="ECO:0007669"/>
    <property type="project" value="TreeGrafter"/>
</dbReference>
<dbReference type="Pfam" id="PF00368">
    <property type="entry name" value="HMG-CoA_red"/>
    <property type="match status" value="1"/>
</dbReference>
<dbReference type="InterPro" id="IPR009029">
    <property type="entry name" value="HMG_CoA_Rdtase_sub-bd_dom_sf"/>
</dbReference>
<evidence type="ECO:0000256" key="1">
    <source>
        <dbReference type="ARBA" id="ARBA00004477"/>
    </source>
</evidence>
<dbReference type="PANTHER" id="PTHR10572:SF24">
    <property type="entry name" value="3-HYDROXY-3-METHYLGLUTARYL-COENZYME A REDUCTASE"/>
    <property type="match status" value="1"/>
</dbReference>